<keyword evidence="3" id="KW-0808">Transferase</keyword>
<dbReference type="Pfam" id="PF13920">
    <property type="entry name" value="zf-C3HC4_3"/>
    <property type="match status" value="1"/>
</dbReference>
<dbReference type="GO" id="GO:0008270">
    <property type="term" value="F:zinc ion binding"/>
    <property type="evidence" value="ECO:0007669"/>
    <property type="project" value="UniProtKB-KW"/>
</dbReference>
<dbReference type="Gene3D" id="3.30.40.10">
    <property type="entry name" value="Zinc/RING finger domain, C3HC4 (zinc finger)"/>
    <property type="match status" value="1"/>
</dbReference>
<dbReference type="SUPFAM" id="SSF57850">
    <property type="entry name" value="RING/U-box"/>
    <property type="match status" value="1"/>
</dbReference>
<dbReference type="EC" id="2.3.2.27" evidence="2"/>
<keyword evidence="7" id="KW-0862">Zinc</keyword>
<dbReference type="AlphaFoldDB" id="A0A1R2BX65"/>
<evidence type="ECO:0000313" key="10">
    <source>
        <dbReference type="EMBL" id="OMJ81364.1"/>
    </source>
</evidence>
<gene>
    <name evidence="10" type="ORF">SteCoe_18221</name>
</gene>
<evidence type="ECO:0000256" key="7">
    <source>
        <dbReference type="ARBA" id="ARBA00022833"/>
    </source>
</evidence>
<dbReference type="Pfam" id="PF26192">
    <property type="entry name" value="RNF157-like_N"/>
    <property type="match status" value="1"/>
</dbReference>
<dbReference type="Proteomes" id="UP000187209">
    <property type="component" value="Unassembled WGS sequence"/>
</dbReference>
<dbReference type="InterPro" id="IPR013083">
    <property type="entry name" value="Znf_RING/FYVE/PHD"/>
</dbReference>
<name>A0A1R2BX65_9CILI</name>
<dbReference type="InterPro" id="IPR058981">
    <property type="entry name" value="MGRN1/RNF157-like_N"/>
</dbReference>
<organism evidence="10 11">
    <name type="scientific">Stentor coeruleus</name>
    <dbReference type="NCBI Taxonomy" id="5963"/>
    <lineage>
        <taxon>Eukaryota</taxon>
        <taxon>Sar</taxon>
        <taxon>Alveolata</taxon>
        <taxon>Ciliophora</taxon>
        <taxon>Postciliodesmatophora</taxon>
        <taxon>Heterotrichea</taxon>
        <taxon>Heterotrichida</taxon>
        <taxon>Stentoridae</taxon>
        <taxon>Stentor</taxon>
    </lineage>
</organism>
<evidence type="ECO:0000256" key="1">
    <source>
        <dbReference type="ARBA" id="ARBA00000900"/>
    </source>
</evidence>
<feature type="domain" description="RING-type" evidence="9">
    <location>
        <begin position="201"/>
        <end position="241"/>
    </location>
</feature>
<reference evidence="10 11" key="1">
    <citation type="submission" date="2016-11" db="EMBL/GenBank/DDBJ databases">
        <title>The macronuclear genome of Stentor coeruleus: a giant cell with tiny introns.</title>
        <authorList>
            <person name="Slabodnick M."/>
            <person name="Ruby J.G."/>
            <person name="Reiff S.B."/>
            <person name="Swart E.C."/>
            <person name="Gosai S."/>
            <person name="Prabakaran S."/>
            <person name="Witkowska E."/>
            <person name="Larue G.E."/>
            <person name="Fisher S."/>
            <person name="Freeman R.M."/>
            <person name="Gunawardena J."/>
            <person name="Chu W."/>
            <person name="Stover N.A."/>
            <person name="Gregory B.D."/>
            <person name="Nowacki M."/>
            <person name="Derisi J."/>
            <person name="Roy S.W."/>
            <person name="Marshall W.F."/>
            <person name="Sood P."/>
        </authorList>
    </citation>
    <scope>NUCLEOTIDE SEQUENCE [LARGE SCALE GENOMIC DNA]</scope>
    <source>
        <strain evidence="10">WM001</strain>
    </source>
</reference>
<keyword evidence="4" id="KW-0479">Metal-binding</keyword>
<dbReference type="PROSITE" id="PS50089">
    <property type="entry name" value="ZF_RING_2"/>
    <property type="match status" value="1"/>
</dbReference>
<evidence type="ECO:0000256" key="4">
    <source>
        <dbReference type="ARBA" id="ARBA00022723"/>
    </source>
</evidence>
<accession>A0A1R2BX65</accession>
<dbReference type="InterPro" id="IPR001841">
    <property type="entry name" value="Znf_RING"/>
</dbReference>
<proteinExistence type="predicted"/>
<evidence type="ECO:0000313" key="11">
    <source>
        <dbReference type="Proteomes" id="UP000187209"/>
    </source>
</evidence>
<dbReference type="OrthoDB" id="311952at2759"/>
<dbReference type="SMART" id="SM00184">
    <property type="entry name" value="RING"/>
    <property type="match status" value="1"/>
</dbReference>
<evidence type="ECO:0000256" key="5">
    <source>
        <dbReference type="ARBA" id="ARBA00022771"/>
    </source>
</evidence>
<keyword evidence="6" id="KW-0833">Ubl conjugation pathway</keyword>
<dbReference type="PANTHER" id="PTHR22996:SF0">
    <property type="entry name" value="RE60872P-RELATED"/>
    <property type="match status" value="1"/>
</dbReference>
<protein>
    <recommendedName>
        <fullName evidence="2">RING-type E3 ubiquitin transferase</fullName>
        <ecNumber evidence="2">2.3.2.27</ecNumber>
    </recommendedName>
</protein>
<dbReference type="EMBL" id="MPUH01000384">
    <property type="protein sequence ID" value="OMJ81364.1"/>
    <property type="molecule type" value="Genomic_DNA"/>
</dbReference>
<evidence type="ECO:0000256" key="8">
    <source>
        <dbReference type="PROSITE-ProRule" id="PRU00175"/>
    </source>
</evidence>
<dbReference type="PANTHER" id="PTHR22996">
    <property type="entry name" value="MAHOGUNIN"/>
    <property type="match status" value="1"/>
</dbReference>
<evidence type="ECO:0000256" key="3">
    <source>
        <dbReference type="ARBA" id="ARBA00022679"/>
    </source>
</evidence>
<comment type="caution">
    <text evidence="10">The sequence shown here is derived from an EMBL/GenBank/DDBJ whole genome shotgun (WGS) entry which is preliminary data.</text>
</comment>
<keyword evidence="11" id="KW-1185">Reference proteome</keyword>
<dbReference type="GO" id="GO:0016567">
    <property type="term" value="P:protein ubiquitination"/>
    <property type="evidence" value="ECO:0007669"/>
    <property type="project" value="TreeGrafter"/>
</dbReference>
<dbReference type="InterPro" id="IPR045194">
    <property type="entry name" value="MGRN1/RNF157-like"/>
</dbReference>
<evidence type="ECO:0000256" key="6">
    <source>
        <dbReference type="ARBA" id="ARBA00022786"/>
    </source>
</evidence>
<dbReference type="GO" id="GO:0061630">
    <property type="term" value="F:ubiquitin protein ligase activity"/>
    <property type="evidence" value="ECO:0007669"/>
    <property type="project" value="UniProtKB-EC"/>
</dbReference>
<evidence type="ECO:0000256" key="2">
    <source>
        <dbReference type="ARBA" id="ARBA00012483"/>
    </source>
</evidence>
<keyword evidence="5 8" id="KW-0863">Zinc-finger</keyword>
<evidence type="ECO:0000259" key="9">
    <source>
        <dbReference type="PROSITE" id="PS50089"/>
    </source>
</evidence>
<sequence>MGNAPRTTQVTEIVTIRNHRPQQMQTTSISMVPEIDLEVHIQKNSFKITTEKGSSYLTFNFDSSHICLITVYYFGVEVLSKKEDHTMYFAVDTEKYPAPNSYKFPSGLNQKFPEKVSEINLNRYASDIASSESHNQYPIIITIKPENTIPFPYESSFLRIDKEKDIWKPVLLKQKIHFDGSSYYLSEIYGLSSLEDDKNVCIVCLTGKSKVTMMPCKHLCLCEECAQVLSESAVKKCPMCRACVNELLFIAK</sequence>
<comment type="catalytic activity">
    <reaction evidence="1">
        <text>S-ubiquitinyl-[E2 ubiquitin-conjugating enzyme]-L-cysteine + [acceptor protein]-L-lysine = [E2 ubiquitin-conjugating enzyme]-L-cysteine + N(6)-ubiquitinyl-[acceptor protein]-L-lysine.</text>
        <dbReference type="EC" id="2.3.2.27"/>
    </reaction>
</comment>